<comment type="cofactor">
    <cofactor evidence="3">
        <name>thiamine diphosphate</name>
        <dbReference type="ChEBI" id="CHEBI:58937"/>
    </cofactor>
    <text evidence="3">Binds 1 thiamine pyrophosphate per subunit.</text>
</comment>
<dbReference type="EMBL" id="RCZD01000001">
    <property type="protein sequence ID" value="TPG65141.1"/>
    <property type="molecule type" value="Genomic_DNA"/>
</dbReference>
<reference evidence="8 9" key="1">
    <citation type="journal article" date="2019" name="Environ. Microbiol.">
        <title>Species interactions and distinct microbial communities in high Arctic permafrost affected cryosols are associated with the CH4 and CO2 gas fluxes.</title>
        <authorList>
            <person name="Altshuler I."/>
            <person name="Hamel J."/>
            <person name="Turney S."/>
            <person name="Magnuson E."/>
            <person name="Levesque R."/>
            <person name="Greer C."/>
            <person name="Whyte L.G."/>
        </authorList>
    </citation>
    <scope>NUCLEOTIDE SEQUENCE [LARGE SCALE GENOMIC DNA]</scope>
    <source>
        <strain evidence="8 9">E4</strain>
    </source>
</reference>
<protein>
    <recommendedName>
        <fullName evidence="3">Pyruvate dehydrogenase [ubiquinone]</fullName>
        <ecNumber evidence="3">1.2.5.1</ecNumber>
    </recommendedName>
    <alternativeName>
        <fullName evidence="3">Pyruvate oxidase</fullName>
        <shortName evidence="3">POX</shortName>
    </alternativeName>
    <alternativeName>
        <fullName evidence="3">Pyruvate:ubiquinone-8 oxidoreductase</fullName>
    </alternativeName>
</protein>
<dbReference type="GO" id="GO:0042867">
    <property type="term" value="P:pyruvate catabolic process"/>
    <property type="evidence" value="ECO:0007669"/>
    <property type="project" value="UniProtKB-UniRule"/>
</dbReference>
<keyword evidence="3 8" id="KW-0830">Ubiquinone</keyword>
<comment type="subunit">
    <text evidence="3">Homotetramer.</text>
</comment>
<comment type="function">
    <text evidence="3">A peripheral cell membrane enzyme that catalyzes the oxidative decarboxylation of pyruvate to form acetate and CO(2). It channels electrons from the cytoplasm to the respiratory chain at the cell membrane via ubiquinone.</text>
</comment>
<dbReference type="Pfam" id="PF02775">
    <property type="entry name" value="TPP_enzyme_C"/>
    <property type="match status" value="1"/>
</dbReference>
<feature type="region of interest" description="Membrane-binding domain" evidence="3">
    <location>
        <begin position="532"/>
        <end position="573"/>
    </location>
</feature>
<dbReference type="RefSeq" id="WP_140470217.1">
    <property type="nucleotide sequence ID" value="NZ_RCZD01000001.1"/>
</dbReference>
<gene>
    <name evidence="3" type="primary">poxB</name>
    <name evidence="8" type="ORF">EAH77_02560</name>
</gene>
<dbReference type="PANTHER" id="PTHR42981">
    <property type="entry name" value="PYRUVATE DEHYDROGENASE [UBIQUINONE]"/>
    <property type="match status" value="1"/>
</dbReference>
<comment type="cofactor">
    <cofactor evidence="3">
        <name>Mg(2+)</name>
        <dbReference type="ChEBI" id="CHEBI:18420"/>
    </cofactor>
    <text evidence="3">Binds 1 Mg(2+) ion per subunit.</text>
</comment>
<dbReference type="GO" id="GO:0005886">
    <property type="term" value="C:plasma membrane"/>
    <property type="evidence" value="ECO:0007669"/>
    <property type="project" value="UniProtKB-SubCell"/>
</dbReference>
<dbReference type="InterPro" id="IPR029061">
    <property type="entry name" value="THDP-binding"/>
</dbReference>
<dbReference type="PANTHER" id="PTHR42981:SF2">
    <property type="entry name" value="PYRUVATE DEHYDROGENASE [UBIQUINONE]"/>
    <property type="match status" value="1"/>
</dbReference>
<keyword evidence="3" id="KW-0547">Nucleotide-binding</keyword>
<dbReference type="Pfam" id="PF00205">
    <property type="entry name" value="TPP_enzyme_M"/>
    <property type="match status" value="1"/>
</dbReference>
<evidence type="ECO:0000256" key="4">
    <source>
        <dbReference type="RuleBase" id="RU362132"/>
    </source>
</evidence>
<dbReference type="FunFam" id="3.40.50.970:FF:000025">
    <property type="entry name" value="Ubiquinone-dependent pyruvate dehydrogenase"/>
    <property type="match status" value="1"/>
</dbReference>
<feature type="binding site" evidence="3">
    <location>
        <position position="50"/>
    </location>
    <ligand>
        <name>thiamine diphosphate</name>
        <dbReference type="ChEBI" id="CHEBI:58937"/>
    </ligand>
</feature>
<comment type="cofactor">
    <cofactor evidence="3">
        <name>FAD</name>
        <dbReference type="ChEBI" id="CHEBI:57692"/>
    </cofactor>
    <text evidence="3">Binds 1 FAD per subunit.</text>
</comment>
<dbReference type="InterPro" id="IPR047211">
    <property type="entry name" value="POXB-like"/>
</dbReference>
<proteinExistence type="inferred from homology"/>
<keyword evidence="3" id="KW-0460">Magnesium</keyword>
<keyword evidence="3" id="KW-0472">Membrane</keyword>
<evidence type="ECO:0000313" key="8">
    <source>
        <dbReference type="EMBL" id="TPG65141.1"/>
    </source>
</evidence>
<comment type="subcellular location">
    <subcellularLocation>
        <location evidence="3">Cell membrane</location>
        <topology evidence="3">Peripheral membrane protein</topology>
        <orientation evidence="3">Cytoplasmic side</orientation>
    </subcellularLocation>
</comment>
<feature type="site" description="Moves into active site upon enzyme activation, plays a role in electron transfer" evidence="3">
    <location>
        <position position="466"/>
    </location>
</feature>
<dbReference type="GO" id="GO:0052737">
    <property type="term" value="F:pyruvate dehydrogenase (quinone) activity"/>
    <property type="evidence" value="ECO:0007669"/>
    <property type="project" value="UniProtKB-UniRule"/>
</dbReference>
<dbReference type="SUPFAM" id="SSF52467">
    <property type="entry name" value="DHS-like NAD/FAD-binding domain"/>
    <property type="match status" value="1"/>
</dbReference>
<dbReference type="EC" id="1.2.5.1" evidence="3"/>
<name>A0A502GT95_9GAMM</name>
<accession>A0A502GT95</accession>
<feature type="binding site" evidence="3">
    <location>
        <begin position="461"/>
        <end position="467"/>
    </location>
    <ligand>
        <name>thiamine diphosphate</name>
        <dbReference type="ChEBI" id="CHEBI:58937"/>
    </ligand>
</feature>
<dbReference type="InterPro" id="IPR047210">
    <property type="entry name" value="TPP_PYR_POXB-like"/>
</dbReference>
<keyword evidence="3" id="KW-0446">Lipid-binding</keyword>
<feature type="region of interest" description="FAD-binding domain" evidence="3">
    <location>
        <begin position="183"/>
        <end position="334"/>
    </location>
</feature>
<comment type="domain">
    <text evidence="3">Has 4 domains; the Pyr domain which binds the pyrimidine moiety of the thiamine pyrophosphate cofactor, the FAD-binding domain, the PP-binding domain which binds the pyrophosphate portion of thiamine pyrophosphate and the C-terminal membrane binding region. The C-terminus is held closely against the rest of the protein and covers the active site; during activation it unfolds from the rest of the protein and forms an amphipathic helix upon membrane binding, exposing the active site.</text>
</comment>
<dbReference type="GO" id="GO:0050660">
    <property type="term" value="F:flavin adenine dinucleotide binding"/>
    <property type="evidence" value="ECO:0007669"/>
    <property type="project" value="UniProtKB-UniRule"/>
</dbReference>
<feature type="binding site" evidence="3">
    <location>
        <position position="292"/>
    </location>
    <ligand>
        <name>FAD</name>
        <dbReference type="ChEBI" id="CHEBI:57692"/>
    </ligand>
</feature>
<feature type="binding site" evidence="3">
    <location>
        <begin position="274"/>
        <end position="278"/>
    </location>
    <ligand>
        <name>FAD</name>
        <dbReference type="ChEBI" id="CHEBI:57692"/>
    </ligand>
</feature>
<comment type="activity regulation">
    <text evidence="3">The C-terminus inhibits activity; it has to move for the enzyme to be active. Activated by lipid-binding, which occurs via the C-terminus.</text>
</comment>
<dbReference type="InterPro" id="IPR011766">
    <property type="entry name" value="TPP_enzyme_TPP-bd"/>
</dbReference>
<feature type="binding site" evidence="3">
    <location>
        <position position="461"/>
    </location>
    <ligand>
        <name>Mg(2+)</name>
        <dbReference type="ChEBI" id="CHEBI:18420"/>
    </ligand>
</feature>
<dbReference type="Proteomes" id="UP000317663">
    <property type="component" value="Unassembled WGS sequence"/>
</dbReference>
<evidence type="ECO:0000256" key="2">
    <source>
        <dbReference type="ARBA" id="ARBA00023052"/>
    </source>
</evidence>
<feature type="binding site" evidence="3">
    <location>
        <position position="434"/>
    </location>
    <ligand>
        <name>Mg(2+)</name>
        <dbReference type="ChEBI" id="CHEBI:18420"/>
    </ligand>
</feature>
<comment type="caution">
    <text evidence="8">The sequence shown here is derived from an EMBL/GenBank/DDBJ whole genome shotgun (WGS) entry which is preliminary data.</text>
</comment>
<comment type="catalytic activity">
    <reaction evidence="3">
        <text>a ubiquinone + pyruvate + H2O = a ubiquinol + acetate + CO2</text>
        <dbReference type="Rhea" id="RHEA:27405"/>
        <dbReference type="Rhea" id="RHEA-COMP:9565"/>
        <dbReference type="Rhea" id="RHEA-COMP:9566"/>
        <dbReference type="ChEBI" id="CHEBI:15361"/>
        <dbReference type="ChEBI" id="CHEBI:15377"/>
        <dbReference type="ChEBI" id="CHEBI:16389"/>
        <dbReference type="ChEBI" id="CHEBI:16526"/>
        <dbReference type="ChEBI" id="CHEBI:17976"/>
        <dbReference type="ChEBI" id="CHEBI:30089"/>
        <dbReference type="EC" id="1.2.5.1"/>
    </reaction>
</comment>
<sequence>MKHSVASLLAKTLEQAGVKRIWGVTGDSLNGLSDSLNKMGTIEWMGTRHEEVAAFAAGAEAQLTGELAVCAGSCGPGNLHLINGLFDCHRNHVPVVAIAAHIPSSEIGSGYFQETHPTELFRECSHYCEMITNPEQLPQVLGIAMRKAILNRGVSVIVLPGDVALKPAPEEATAKWYPPQLPVVQPNASEMEKLAVALNGAKNITLMCGSGCAGAHDEVVKLAEILKAPVVHALRGKEHIEWDNPYSVGMTGLIGFSSGFHAMMNADTLILLGTQFPYRAFYPTDANIIQIDINPGSIGAHCQVDMALVGDIKSTLTALLPKLQEKADRKFLDKALKHYAETRKDLDGLATANDKQAIHPQYLAQQISRFADADAVFTCDVGTPTVWACRYLQMNGKRRLIGSFNHGSMANAMPQALGAQAIDRNRQVVALCGDGGFTMLMGDFLTLAQQKLPVKIIIFNNSVLGFVAMEMKAGGYMTDGTELKNPNFAAMAEAAGIKGIRVEKSSEVDAALQDAFAYQGPVLVDVVTATDELAMPPQIKFEQAKGFSLYMLRAVINGRGDEVVELAKTNWLR</sequence>
<dbReference type="CDD" id="cd02014">
    <property type="entry name" value="TPP_POX"/>
    <property type="match status" value="1"/>
</dbReference>
<evidence type="ECO:0000313" key="9">
    <source>
        <dbReference type="Proteomes" id="UP000317663"/>
    </source>
</evidence>
<evidence type="ECO:0000256" key="1">
    <source>
        <dbReference type="ARBA" id="ARBA00007812"/>
    </source>
</evidence>
<dbReference type="Pfam" id="PF02776">
    <property type="entry name" value="TPP_enzyme_N"/>
    <property type="match status" value="1"/>
</dbReference>
<feature type="domain" description="Thiamine pyrophosphate enzyme central" evidence="5">
    <location>
        <begin position="192"/>
        <end position="319"/>
    </location>
</feature>
<feature type="binding site" evidence="3">
    <location>
        <begin position="407"/>
        <end position="409"/>
    </location>
    <ligand>
        <name>thiamine diphosphate</name>
        <dbReference type="ChEBI" id="CHEBI:58937"/>
    </ligand>
</feature>
<keyword evidence="3" id="KW-0285">Flavoprotein</keyword>
<feature type="binding site" evidence="3">
    <location>
        <begin position="251"/>
        <end position="254"/>
    </location>
    <ligand>
        <name>FAD</name>
        <dbReference type="ChEBI" id="CHEBI:57692"/>
    </ligand>
</feature>
<evidence type="ECO:0000259" key="7">
    <source>
        <dbReference type="Pfam" id="PF02776"/>
    </source>
</evidence>
<evidence type="ECO:0000259" key="5">
    <source>
        <dbReference type="Pfam" id="PF00205"/>
    </source>
</evidence>
<keyword evidence="3" id="KW-1003">Cell membrane</keyword>
<dbReference type="InterPro" id="IPR012001">
    <property type="entry name" value="Thiamin_PyroP_enz_TPP-bd_dom"/>
</dbReference>
<dbReference type="GO" id="GO:0048039">
    <property type="term" value="F:ubiquinone binding"/>
    <property type="evidence" value="ECO:0007669"/>
    <property type="project" value="UniProtKB-UniRule"/>
</dbReference>
<dbReference type="InterPro" id="IPR029035">
    <property type="entry name" value="DHS-like_NAD/FAD-binding_dom"/>
</dbReference>
<keyword evidence="9" id="KW-1185">Reference proteome</keyword>
<dbReference type="CDD" id="cd07039">
    <property type="entry name" value="TPP_PYR_POX"/>
    <property type="match status" value="1"/>
</dbReference>
<dbReference type="InterPro" id="IPR044261">
    <property type="entry name" value="Pyruvate_dehydrogenase"/>
</dbReference>
<dbReference type="SUPFAM" id="SSF52518">
    <property type="entry name" value="Thiamin diphosphate-binding fold (THDP-binding)"/>
    <property type="match status" value="2"/>
</dbReference>
<keyword evidence="3" id="KW-0274">FAD</keyword>
<feature type="binding site" evidence="3">
    <location>
        <begin position="434"/>
        <end position="436"/>
    </location>
    <ligand>
        <name>thiamine diphosphate</name>
        <dbReference type="ChEBI" id="CHEBI:58937"/>
    </ligand>
</feature>
<dbReference type="InterPro" id="IPR047212">
    <property type="entry name" value="TPP_POXB-like"/>
</dbReference>
<dbReference type="GO" id="GO:0008289">
    <property type="term" value="F:lipid binding"/>
    <property type="evidence" value="ECO:0007669"/>
    <property type="project" value="UniProtKB-UniRule"/>
</dbReference>
<keyword evidence="3 8" id="KW-0670">Pyruvate</keyword>
<dbReference type="InterPro" id="IPR012000">
    <property type="entry name" value="Thiamin_PyroP_enz_cen_dom"/>
</dbReference>
<dbReference type="HAMAP" id="MF_00850">
    <property type="entry name" value="POX"/>
    <property type="match status" value="1"/>
</dbReference>
<keyword evidence="2 3" id="KW-0786">Thiamine pyrophosphate</keyword>
<dbReference type="GO" id="GO:0030976">
    <property type="term" value="F:thiamine pyrophosphate binding"/>
    <property type="evidence" value="ECO:0007669"/>
    <property type="project" value="UniProtKB-UniRule"/>
</dbReference>
<comment type="caution">
    <text evidence="3">Lacks conserved residue(s) required for the propagation of feature annotation.</text>
</comment>
<dbReference type="GO" id="GO:0000287">
    <property type="term" value="F:magnesium ion binding"/>
    <property type="evidence" value="ECO:0007669"/>
    <property type="project" value="UniProtKB-UniRule"/>
</dbReference>
<dbReference type="FunFam" id="3.40.50.970:FF:000031">
    <property type="entry name" value="Pyruvate dehydrogenase [ubiquinone]"/>
    <property type="match status" value="1"/>
</dbReference>
<feature type="domain" description="Thiamine pyrophosphate enzyme TPP-binding" evidence="6">
    <location>
        <begin position="380"/>
        <end position="526"/>
    </location>
</feature>
<feature type="domain" description="Thiamine pyrophosphate enzyme N-terminal TPP-binding" evidence="7">
    <location>
        <begin position="5"/>
        <end position="115"/>
    </location>
</feature>
<keyword evidence="3" id="KW-0479">Metal-binding</keyword>
<evidence type="ECO:0000259" key="6">
    <source>
        <dbReference type="Pfam" id="PF02775"/>
    </source>
</evidence>
<dbReference type="OrthoDB" id="9785953at2"/>
<organism evidence="8 9">
    <name type="scientific">Ewingella americana</name>
    <dbReference type="NCBI Taxonomy" id="41202"/>
    <lineage>
        <taxon>Bacteria</taxon>
        <taxon>Pseudomonadati</taxon>
        <taxon>Pseudomonadota</taxon>
        <taxon>Gammaproteobacteria</taxon>
        <taxon>Enterobacterales</taxon>
        <taxon>Yersiniaceae</taxon>
        <taxon>Ewingella</taxon>
    </lineage>
</organism>
<dbReference type="Gene3D" id="3.40.50.970">
    <property type="match status" value="2"/>
</dbReference>
<evidence type="ECO:0000256" key="3">
    <source>
        <dbReference type="HAMAP-Rule" id="MF_00850"/>
    </source>
</evidence>
<keyword evidence="3" id="KW-0560">Oxidoreductase</keyword>
<dbReference type="NCBIfam" id="NF006591">
    <property type="entry name" value="PRK09124.1"/>
    <property type="match status" value="1"/>
</dbReference>
<dbReference type="AlphaFoldDB" id="A0A502GT95"/>
<comment type="similarity">
    <text evidence="1 3 4">Belongs to the TPP enzyme family.</text>
</comment>
<dbReference type="Gene3D" id="3.40.50.1220">
    <property type="entry name" value="TPP-binding domain"/>
    <property type="match status" value="1"/>
</dbReference>
<dbReference type="FunFam" id="3.40.50.1220:FF:000013">
    <property type="entry name" value="Pyruvate dehydrogenase [ubiquinone]"/>
    <property type="match status" value="1"/>
</dbReference>